<dbReference type="Pfam" id="PF05494">
    <property type="entry name" value="MlaC"/>
    <property type="match status" value="1"/>
</dbReference>
<protein>
    <submittedName>
        <fullName evidence="1">ABC transporter substrate-binding protein</fullName>
    </submittedName>
</protein>
<dbReference type="Proteomes" id="UP000705867">
    <property type="component" value="Unassembled WGS sequence"/>
</dbReference>
<reference evidence="1" key="1">
    <citation type="journal article" date="2021" name="bioRxiv">
        <title>Unraveling nitrogen, sulfur and carbon metabolic pathways and microbial community transcriptional responses to substrate deprivation and toxicity stresses in a bioreactor mimicking anoxic brackish coastal sediment conditions.</title>
        <authorList>
            <person name="Martins P.D."/>
            <person name="Echeveste M.J."/>
            <person name="Arshad A."/>
            <person name="Kurth J."/>
            <person name="Ouboter H."/>
            <person name="Jetten M.S.M."/>
            <person name="Welte C.U."/>
        </authorList>
    </citation>
    <scope>NUCLEOTIDE SEQUENCE</scope>
    <source>
        <strain evidence="1">MAG_39</strain>
    </source>
</reference>
<reference evidence="1" key="2">
    <citation type="submission" date="2021-08" db="EMBL/GenBank/DDBJ databases">
        <authorList>
            <person name="Dalcin Martins P."/>
        </authorList>
    </citation>
    <scope>NUCLEOTIDE SEQUENCE</scope>
    <source>
        <strain evidence="1">MAG_39</strain>
    </source>
</reference>
<dbReference type="PANTHER" id="PTHR36573">
    <property type="entry name" value="INTERMEMBRANE PHOSPHOLIPID TRANSPORT SYSTEM BINDING PROTEIN MLAC"/>
    <property type="match status" value="1"/>
</dbReference>
<dbReference type="PANTHER" id="PTHR36573:SF1">
    <property type="entry name" value="INTERMEMBRANE PHOSPHOLIPID TRANSPORT SYSTEM BINDING PROTEIN MLAC"/>
    <property type="match status" value="1"/>
</dbReference>
<sequence>MRGAPYDGTSAGRKTRLVLFFFVIQLCAVYCPVPLQAEQDSAAAVIRRFNAALLEAMKRAGELGYSGRFRLLEPVIKDSFAIPYMANVSIGRYGRTLDEKQKDAFLDLYTEWTIASYAGRFDGYSGERFEVEQESKSPRGTATVVSRMIQENGEVVAFHYRLRRIEGKWRIVDIQISGVSQLALTRSQFVNTIKNSGFDALVSQLKKKIKGYARGEEK</sequence>
<proteinExistence type="predicted"/>
<dbReference type="AlphaFoldDB" id="A0A953SDB0"/>
<dbReference type="EMBL" id="JAIOIV010000134">
    <property type="protein sequence ID" value="MBZ0158065.1"/>
    <property type="molecule type" value="Genomic_DNA"/>
</dbReference>
<dbReference type="InterPro" id="IPR008869">
    <property type="entry name" value="MlaC/ttg2D"/>
</dbReference>
<dbReference type="SUPFAM" id="SSF54427">
    <property type="entry name" value="NTF2-like"/>
    <property type="match status" value="1"/>
</dbReference>
<dbReference type="InterPro" id="IPR032710">
    <property type="entry name" value="NTF2-like_dom_sf"/>
</dbReference>
<dbReference type="InterPro" id="IPR017842">
    <property type="entry name" value="Hopanoid_biosyn-assoc_HpnM"/>
</dbReference>
<gene>
    <name evidence="1" type="ORF">K8I29_17850</name>
</gene>
<name>A0A953SDB0_9BACT</name>
<evidence type="ECO:0000313" key="1">
    <source>
        <dbReference type="EMBL" id="MBZ0158065.1"/>
    </source>
</evidence>
<accession>A0A953SDB0</accession>
<organism evidence="1 2">
    <name type="scientific">Candidatus Nitrobium versatile</name>
    <dbReference type="NCBI Taxonomy" id="2884831"/>
    <lineage>
        <taxon>Bacteria</taxon>
        <taxon>Pseudomonadati</taxon>
        <taxon>Nitrospirota</taxon>
        <taxon>Nitrospiria</taxon>
        <taxon>Nitrospirales</taxon>
        <taxon>Nitrospiraceae</taxon>
        <taxon>Candidatus Nitrobium</taxon>
    </lineage>
</organism>
<comment type="caution">
    <text evidence="1">The sequence shown here is derived from an EMBL/GenBank/DDBJ whole genome shotgun (WGS) entry which is preliminary data.</text>
</comment>
<dbReference type="InterPro" id="IPR042245">
    <property type="entry name" value="Tgt2/MlaC_sf"/>
</dbReference>
<evidence type="ECO:0000313" key="2">
    <source>
        <dbReference type="Proteomes" id="UP000705867"/>
    </source>
</evidence>
<dbReference type="NCBIfam" id="TIGR03481">
    <property type="entry name" value="HpnM"/>
    <property type="match status" value="1"/>
</dbReference>
<dbReference type="Gene3D" id="3.10.450.710">
    <property type="entry name" value="Tgt2/MlaC"/>
    <property type="match status" value="1"/>
</dbReference>